<comment type="caution">
    <text evidence="3">The sequence shown here is derived from an EMBL/GenBank/DDBJ whole genome shotgun (WGS) entry which is preliminary data.</text>
</comment>
<dbReference type="Gene3D" id="1.20.1260.10">
    <property type="match status" value="1"/>
</dbReference>
<protein>
    <submittedName>
        <fullName evidence="3">Uncharacterized protein (DUF305 family)</fullName>
    </submittedName>
</protein>
<dbReference type="Pfam" id="PF03713">
    <property type="entry name" value="DUF305"/>
    <property type="match status" value="1"/>
</dbReference>
<evidence type="ECO:0000313" key="3">
    <source>
        <dbReference type="EMBL" id="TWD81246.1"/>
    </source>
</evidence>
<feature type="chain" id="PRO_5021866065" evidence="1">
    <location>
        <begin position="24"/>
        <end position="209"/>
    </location>
</feature>
<keyword evidence="1" id="KW-0732">Signal</keyword>
<dbReference type="InterPro" id="IPR012347">
    <property type="entry name" value="Ferritin-like"/>
</dbReference>
<proteinExistence type="predicted"/>
<evidence type="ECO:0000256" key="1">
    <source>
        <dbReference type="SAM" id="SignalP"/>
    </source>
</evidence>
<organism evidence="3 4">
    <name type="scientific">Kribbella amoyensis</name>
    <dbReference type="NCBI Taxonomy" id="996641"/>
    <lineage>
        <taxon>Bacteria</taxon>
        <taxon>Bacillati</taxon>
        <taxon>Actinomycetota</taxon>
        <taxon>Actinomycetes</taxon>
        <taxon>Propionibacteriales</taxon>
        <taxon>Kribbellaceae</taxon>
        <taxon>Kribbella</taxon>
    </lineage>
</organism>
<evidence type="ECO:0000259" key="2">
    <source>
        <dbReference type="Pfam" id="PF03713"/>
    </source>
</evidence>
<dbReference type="AlphaFoldDB" id="A0A561BQU7"/>
<feature type="signal peptide" evidence="1">
    <location>
        <begin position="1"/>
        <end position="23"/>
    </location>
</feature>
<dbReference type="RefSeq" id="WP_145805936.1">
    <property type="nucleotide sequence ID" value="NZ_VIVK01000001.1"/>
</dbReference>
<gene>
    <name evidence="3" type="ORF">FB561_2356</name>
</gene>
<dbReference type="Proteomes" id="UP000318380">
    <property type="component" value="Unassembled WGS sequence"/>
</dbReference>
<feature type="domain" description="DUF305" evidence="2">
    <location>
        <begin position="60"/>
        <end position="206"/>
    </location>
</feature>
<dbReference type="EMBL" id="VIVK01000001">
    <property type="protein sequence ID" value="TWD81246.1"/>
    <property type="molecule type" value="Genomic_DNA"/>
</dbReference>
<keyword evidence="4" id="KW-1185">Reference proteome</keyword>
<reference evidence="3 4" key="1">
    <citation type="submission" date="2019-06" db="EMBL/GenBank/DDBJ databases">
        <title>Sequencing the genomes of 1000 actinobacteria strains.</title>
        <authorList>
            <person name="Klenk H.-P."/>
        </authorList>
    </citation>
    <scope>NUCLEOTIDE SEQUENCE [LARGE SCALE GENOMIC DNA]</scope>
    <source>
        <strain evidence="3 4">DSM 24683</strain>
    </source>
</reference>
<dbReference type="OrthoDB" id="26872at2"/>
<evidence type="ECO:0000313" key="4">
    <source>
        <dbReference type="Proteomes" id="UP000318380"/>
    </source>
</evidence>
<accession>A0A561BQU7</accession>
<dbReference type="InterPro" id="IPR005183">
    <property type="entry name" value="DUF305_CopM-like"/>
</dbReference>
<dbReference type="PANTHER" id="PTHR36933">
    <property type="entry name" value="SLL0788 PROTEIN"/>
    <property type="match status" value="1"/>
</dbReference>
<name>A0A561BQU7_9ACTN</name>
<sequence length="209" mass="22214">MTKVLLVSLLLAGLWGCSSTPEAAPAPSSTVPVIVPGTPGGPNKTVATIPSSAATVDPDDVSFLADMMVHHSQALVMAERARTAAVAPRVKSLAERIRVGQKPEIEAMRQLLTERGQTPPSLEHVEHMDHSAMPGMATPAQLAALGQARGKTFDTMFLSLMIKHHEGAITMSGKQQENGADLRVGELARDVGVTQAKEIATMRRLLKEL</sequence>
<dbReference type="PANTHER" id="PTHR36933:SF1">
    <property type="entry name" value="SLL0788 PROTEIN"/>
    <property type="match status" value="1"/>
</dbReference>